<dbReference type="AlphaFoldDB" id="A0A023G291"/>
<dbReference type="SUPFAM" id="SSF49265">
    <property type="entry name" value="Fibronectin type III"/>
    <property type="match status" value="1"/>
</dbReference>
<feature type="domain" description="Fibronectin type-III" evidence="2">
    <location>
        <begin position="118"/>
        <end position="212"/>
    </location>
</feature>
<dbReference type="PROSITE" id="PS50853">
    <property type="entry name" value="FN3"/>
    <property type="match status" value="2"/>
</dbReference>
<feature type="non-terminal residue" evidence="3">
    <location>
        <position position="1"/>
    </location>
</feature>
<proteinExistence type="evidence at transcript level"/>
<dbReference type="EMBL" id="GBBL01000310">
    <property type="protein sequence ID" value="JAC27010.1"/>
    <property type="molecule type" value="mRNA"/>
</dbReference>
<dbReference type="InterPro" id="IPR013783">
    <property type="entry name" value="Ig-like_fold"/>
</dbReference>
<evidence type="ECO:0000256" key="1">
    <source>
        <dbReference type="ARBA" id="ARBA00022737"/>
    </source>
</evidence>
<protein>
    <recommendedName>
        <fullName evidence="2">Fibronectin type-III domain-containing protein</fullName>
    </recommendedName>
</protein>
<reference evidence="3" key="1">
    <citation type="submission" date="2014-03" db="EMBL/GenBank/DDBJ databases">
        <title>The sialotranscriptome of Amblyomma triste, Amblyomma parvum and Amblyomma cajennense ticks, uncovered by 454-based RNA-seq.</title>
        <authorList>
            <person name="Garcia G.R."/>
            <person name="Gardinassi L.G."/>
            <person name="Ribeiro J.M."/>
            <person name="Anatrielo E."/>
            <person name="Ferreira B.R."/>
            <person name="Moreira H.N."/>
            <person name="Mafra C."/>
            <person name="Olegario M.M."/>
            <person name="Szabo P.J."/>
            <person name="Miranda-Santos I.K."/>
            <person name="Maruyama S.R."/>
        </authorList>
    </citation>
    <scope>NUCLEOTIDE SEQUENCE</scope>
    <source>
        <strain evidence="3">Araguapaz</strain>
        <tissue evidence="3">Salivary glands</tissue>
    </source>
</reference>
<dbReference type="InterPro" id="IPR003961">
    <property type="entry name" value="FN3_dom"/>
</dbReference>
<dbReference type="InterPro" id="IPR036116">
    <property type="entry name" value="FN3_sf"/>
</dbReference>
<dbReference type="CDD" id="cd00063">
    <property type="entry name" value="FN3"/>
    <property type="match status" value="2"/>
</dbReference>
<dbReference type="InterPro" id="IPR050991">
    <property type="entry name" value="ECM_Regulatory_Proteins"/>
</dbReference>
<sequence length="415" mass="46358">GATLRSPEVEVSASVPLDSYDVSASAIDSSKAIVSWRASEIVEYFRVTVYRDNGKENERVHTVRNLEGKKEVTSKYNVVITKLNPWTFYTASLEGCTSGNCSDAVNTTFVTLPKNLPAPEIGWIQAWGTSSFGMGWYFPEHDQRAYDGFRVRYCPKNAEPCFVVYTKGYTVRVAGLEPGTVFAVDVRAKFRGSDGRPLLGPSATASFTTWSKVPRARVWNEANIQDSTGTSLLSWHCINSSVEYLQYRKDHEEWKTCDASAECDVTVDYGRTGAFTSGNLRLTHQMLQNNFNIWVRCCNGYGCGEEASVQINSHISGPPSLSAVTVVQSQHSAVLRYVPQGPSAYDGLEVTWQCDQEENVVHHTTFSQNYYYDSRKEKTIEGLTLNAQHCEFFVSLYVDVGEKRYYSLPVQATPA</sequence>
<feature type="domain" description="Fibronectin type-III" evidence="2">
    <location>
        <begin position="18"/>
        <end position="115"/>
    </location>
</feature>
<evidence type="ECO:0000259" key="2">
    <source>
        <dbReference type="PROSITE" id="PS50853"/>
    </source>
</evidence>
<keyword evidence="1" id="KW-0677">Repeat</keyword>
<organism evidence="3">
    <name type="scientific">Amblyomma parvum</name>
    <name type="common">South American tick</name>
    <dbReference type="NCBI Taxonomy" id="251391"/>
    <lineage>
        <taxon>Eukaryota</taxon>
        <taxon>Metazoa</taxon>
        <taxon>Ecdysozoa</taxon>
        <taxon>Arthropoda</taxon>
        <taxon>Chelicerata</taxon>
        <taxon>Arachnida</taxon>
        <taxon>Acari</taxon>
        <taxon>Parasitiformes</taxon>
        <taxon>Ixodida</taxon>
        <taxon>Ixodoidea</taxon>
        <taxon>Ixodidae</taxon>
        <taxon>Amblyomminae</taxon>
        <taxon>Amblyomma</taxon>
    </lineage>
</organism>
<dbReference type="PANTHER" id="PTHR46708:SF2">
    <property type="entry name" value="FIBRONECTIN TYPE-III DOMAIN-CONTAINING PROTEIN"/>
    <property type="match status" value="1"/>
</dbReference>
<name>A0A023G291_AMBPA</name>
<dbReference type="Gene3D" id="2.60.40.10">
    <property type="entry name" value="Immunoglobulins"/>
    <property type="match status" value="1"/>
</dbReference>
<dbReference type="PANTHER" id="PTHR46708">
    <property type="entry name" value="TENASCIN"/>
    <property type="match status" value="1"/>
</dbReference>
<dbReference type="SMART" id="SM00060">
    <property type="entry name" value="FN3"/>
    <property type="match status" value="3"/>
</dbReference>
<accession>A0A023G291</accession>
<evidence type="ECO:0000313" key="3">
    <source>
        <dbReference type="EMBL" id="JAC27010.1"/>
    </source>
</evidence>